<dbReference type="PANTHER" id="PTHR48063">
    <property type="entry name" value="LRR RECEPTOR-LIKE KINASE"/>
    <property type="match status" value="1"/>
</dbReference>
<dbReference type="FunFam" id="3.80.10.10:FF:000041">
    <property type="entry name" value="LRR receptor-like serine/threonine-protein kinase ERECTA"/>
    <property type="match status" value="1"/>
</dbReference>
<evidence type="ECO:0000256" key="6">
    <source>
        <dbReference type="ARBA" id="ARBA00022729"/>
    </source>
</evidence>
<keyword evidence="3" id="KW-1003">Cell membrane</keyword>
<keyword evidence="10" id="KW-0675">Receptor</keyword>
<dbReference type="Gene3D" id="3.80.10.10">
    <property type="entry name" value="Ribonuclease Inhibitor"/>
    <property type="match status" value="5"/>
</dbReference>
<dbReference type="Pfam" id="PF00560">
    <property type="entry name" value="LRR_1"/>
    <property type="match status" value="10"/>
</dbReference>
<dbReference type="PANTHER" id="PTHR48063:SF101">
    <property type="entry name" value="LRR RECEPTOR-LIKE SERINE_THREONINE-PROTEIN KINASE FLS2"/>
    <property type="match status" value="1"/>
</dbReference>
<keyword evidence="8 12" id="KW-1133">Transmembrane helix</keyword>
<evidence type="ECO:0000313" key="16">
    <source>
        <dbReference type="Proteomes" id="UP001187192"/>
    </source>
</evidence>
<evidence type="ECO:0000313" key="15">
    <source>
        <dbReference type="EMBL" id="GMN68010.1"/>
    </source>
</evidence>
<keyword evidence="16" id="KW-1185">Reference proteome</keyword>
<keyword evidence="9 12" id="KW-0472">Membrane</keyword>
<organism evidence="15 16">
    <name type="scientific">Ficus carica</name>
    <name type="common">Common fig</name>
    <dbReference type="NCBI Taxonomy" id="3494"/>
    <lineage>
        <taxon>Eukaryota</taxon>
        <taxon>Viridiplantae</taxon>
        <taxon>Streptophyta</taxon>
        <taxon>Embryophyta</taxon>
        <taxon>Tracheophyta</taxon>
        <taxon>Spermatophyta</taxon>
        <taxon>Magnoliopsida</taxon>
        <taxon>eudicotyledons</taxon>
        <taxon>Gunneridae</taxon>
        <taxon>Pentapetalae</taxon>
        <taxon>rosids</taxon>
        <taxon>fabids</taxon>
        <taxon>Rosales</taxon>
        <taxon>Moraceae</taxon>
        <taxon>Ficeae</taxon>
        <taxon>Ficus</taxon>
    </lineage>
</organism>
<dbReference type="GO" id="GO:0005886">
    <property type="term" value="C:plasma membrane"/>
    <property type="evidence" value="ECO:0007669"/>
    <property type="project" value="UniProtKB-SubCell"/>
</dbReference>
<dbReference type="InterPro" id="IPR046956">
    <property type="entry name" value="RLP23-like"/>
</dbReference>
<feature type="transmembrane region" description="Helical" evidence="12">
    <location>
        <begin position="918"/>
        <end position="941"/>
    </location>
</feature>
<dbReference type="SUPFAM" id="SSF52058">
    <property type="entry name" value="L domain-like"/>
    <property type="match status" value="3"/>
</dbReference>
<dbReference type="AlphaFoldDB" id="A0AA88E5L2"/>
<evidence type="ECO:0000256" key="9">
    <source>
        <dbReference type="ARBA" id="ARBA00023136"/>
    </source>
</evidence>
<evidence type="ECO:0000259" key="14">
    <source>
        <dbReference type="Pfam" id="PF23598"/>
    </source>
</evidence>
<sequence>MLVLILVLSDEGKAAKTQVRCIESERQALLRFKQGLEDLDDVLSSWTNSDEDCCSWRRIRCDNQTNHVIMLDLRAKFFYDSGVPRWPRLSGEINFALVELKHLEYLDLSFNDFQSIPKFIGSFRRLIYLNLSRNPFHGALPSQLQNLSKLQVLDISSVYYQMTGSLEWLSYLPSLRILKLSNINFTKDVDWLQSIKMAPSLTSLELWSCQFPEVDTWSLSPINSSNSLKTLDVHENMIHPKALPWLLNVSTNLVRLSLSDSNIGGRPLPSYFENLSPSLEYIELSWTGGGIPKSWRDFCDLKTLRLFTNDAPLHDLLGSLTGCAADSLEILDLKCSGGVIPDMKIFPSLKELYLPDNQLEGPFPNSLCQFSKLLVLNLENNLLAGPLPDLSQMSSLSELRLANNMLNNTLTESLGKLSNLKVLDLSLNAFTGVVSEVHFQKLSKLEELSLSFNSITLNISSNWLPYFQLATIQLSSCKLGPSFPRWLQNQRNLTLINLSNCSIADAIPNWFSNLTFKLQYLDLSTNHIHGTLPDFPLCSIRGFPGVIINLSSNKIRGVIPRFVFNATFLYLSNNTFSSGTSLCATLDVAATWGLDLSNNLLFGSLPDCWWKFQNLIELNLENNKLFGAIPRSLGSLERLQILRLSRNNFTGPLPSSLKNCTSLEYLDVGENNLNGKIPTWIGERLTFLVVLRIKSNKFYGTLPSNMCHLRWIRILDISLNHLSGLIPSCIYNFSSITNPNVSMGFTTYPRPQGLDLYAMLTWKGVDRQFGLNIQLLKMIDLSSNRLTGEIPKEMEYLVELVQLNLSRNNLSGAIPQKIGRLTKLDSLDLSHNQLSGRIPASMANMSFLDNLVLSYNNLSGRIPTGTQLQSFNASSYAGNPELCGEPLTTVCPGDESLDSGGDGESNAEDGGEWCDMSWFRMGIGVGFAVGFFGVCGNLLLITSWRLAYFQFLNNLGDWLYVRFVVNWAKLKRMFSIF</sequence>
<dbReference type="Pfam" id="PF23598">
    <property type="entry name" value="LRR_14"/>
    <property type="match status" value="1"/>
</dbReference>
<comment type="similarity">
    <text evidence="2">Belongs to the RLP family.</text>
</comment>
<dbReference type="EMBL" id="BTGU01000535">
    <property type="protein sequence ID" value="GMN68010.1"/>
    <property type="molecule type" value="Genomic_DNA"/>
</dbReference>
<evidence type="ECO:0000256" key="4">
    <source>
        <dbReference type="ARBA" id="ARBA00022614"/>
    </source>
</evidence>
<dbReference type="Pfam" id="PF08263">
    <property type="entry name" value="LRRNT_2"/>
    <property type="match status" value="1"/>
</dbReference>
<keyword evidence="7" id="KW-0677">Repeat</keyword>
<dbReference type="SMART" id="SM00369">
    <property type="entry name" value="LRR_TYP"/>
    <property type="match status" value="8"/>
</dbReference>
<proteinExistence type="inferred from homology"/>
<dbReference type="Pfam" id="PF13855">
    <property type="entry name" value="LRR_8"/>
    <property type="match status" value="1"/>
</dbReference>
<dbReference type="InterPro" id="IPR055414">
    <property type="entry name" value="LRR_R13L4/SHOC2-like"/>
</dbReference>
<dbReference type="Gramene" id="FCD_00032117-RA">
    <property type="protein sequence ID" value="FCD_00032117-RA:cds"/>
    <property type="gene ID" value="FCD_00032117"/>
</dbReference>
<evidence type="ECO:0008006" key="17">
    <source>
        <dbReference type="Google" id="ProtNLM"/>
    </source>
</evidence>
<protein>
    <recommendedName>
        <fullName evidence="17">Leucine-rich repeat-containing N-terminal plant-type domain-containing protein</fullName>
    </recommendedName>
</protein>
<keyword evidence="11" id="KW-0325">Glycoprotein</keyword>
<evidence type="ECO:0000259" key="13">
    <source>
        <dbReference type="Pfam" id="PF08263"/>
    </source>
</evidence>
<name>A0AA88E5L2_FICCA</name>
<dbReference type="FunFam" id="3.80.10.10:FF:001347">
    <property type="entry name" value="LRR receptor-like serine/threonine-protein kinase GSO2"/>
    <property type="match status" value="1"/>
</dbReference>
<dbReference type="InterPro" id="IPR013210">
    <property type="entry name" value="LRR_N_plant-typ"/>
</dbReference>
<evidence type="ECO:0000256" key="10">
    <source>
        <dbReference type="ARBA" id="ARBA00023170"/>
    </source>
</evidence>
<dbReference type="InterPro" id="IPR032675">
    <property type="entry name" value="LRR_dom_sf"/>
</dbReference>
<evidence type="ECO:0000256" key="11">
    <source>
        <dbReference type="ARBA" id="ARBA00023180"/>
    </source>
</evidence>
<feature type="domain" description="Leucine-rich repeat-containing N-terminal plant-type" evidence="13">
    <location>
        <begin position="23"/>
        <end position="62"/>
    </location>
</feature>
<evidence type="ECO:0000256" key="5">
    <source>
        <dbReference type="ARBA" id="ARBA00022692"/>
    </source>
</evidence>
<evidence type="ECO:0000256" key="7">
    <source>
        <dbReference type="ARBA" id="ARBA00022737"/>
    </source>
</evidence>
<evidence type="ECO:0000256" key="12">
    <source>
        <dbReference type="SAM" id="Phobius"/>
    </source>
</evidence>
<feature type="domain" description="Disease resistance R13L4/SHOC-2-like LRR" evidence="14">
    <location>
        <begin position="98"/>
        <end position="257"/>
    </location>
</feature>
<accession>A0AA88E5L2</accession>
<comment type="caution">
    <text evidence="15">The sequence shown here is derived from an EMBL/GenBank/DDBJ whole genome shotgun (WGS) entry which is preliminary data.</text>
</comment>
<dbReference type="InterPro" id="IPR001611">
    <property type="entry name" value="Leu-rich_rpt"/>
</dbReference>
<dbReference type="InterPro" id="IPR003591">
    <property type="entry name" value="Leu-rich_rpt_typical-subtyp"/>
</dbReference>
<reference evidence="15" key="1">
    <citation type="submission" date="2023-07" db="EMBL/GenBank/DDBJ databases">
        <title>draft genome sequence of fig (Ficus carica).</title>
        <authorList>
            <person name="Takahashi T."/>
            <person name="Nishimura K."/>
        </authorList>
    </citation>
    <scope>NUCLEOTIDE SEQUENCE</scope>
</reference>
<dbReference type="FunFam" id="3.80.10.10:FF:000213">
    <property type="entry name" value="Tyrosine-sulfated glycopeptide receptor 1"/>
    <property type="match status" value="1"/>
</dbReference>
<keyword evidence="5 12" id="KW-0812">Transmembrane</keyword>
<keyword evidence="4" id="KW-0433">Leucine-rich repeat</keyword>
<evidence type="ECO:0000256" key="1">
    <source>
        <dbReference type="ARBA" id="ARBA00004251"/>
    </source>
</evidence>
<dbReference type="SMART" id="SM00365">
    <property type="entry name" value="LRR_SD22"/>
    <property type="match status" value="5"/>
</dbReference>
<dbReference type="PRINTS" id="PR00019">
    <property type="entry name" value="LEURICHRPT"/>
</dbReference>
<keyword evidence="6" id="KW-0732">Signal</keyword>
<gene>
    <name evidence="15" type="ORF">TIFTF001_037071</name>
</gene>
<evidence type="ECO:0000256" key="8">
    <source>
        <dbReference type="ARBA" id="ARBA00022989"/>
    </source>
</evidence>
<comment type="subcellular location">
    <subcellularLocation>
        <location evidence="1">Cell membrane</location>
        <topology evidence="1">Single-pass type I membrane protein</topology>
    </subcellularLocation>
</comment>
<evidence type="ECO:0000256" key="2">
    <source>
        <dbReference type="ARBA" id="ARBA00009592"/>
    </source>
</evidence>
<dbReference type="PROSITE" id="PS51450">
    <property type="entry name" value="LRR"/>
    <property type="match status" value="2"/>
</dbReference>
<evidence type="ECO:0000256" key="3">
    <source>
        <dbReference type="ARBA" id="ARBA00022475"/>
    </source>
</evidence>
<dbReference type="Proteomes" id="UP001187192">
    <property type="component" value="Unassembled WGS sequence"/>
</dbReference>